<reference evidence="2 3" key="1">
    <citation type="submission" date="2016-05" db="EMBL/GenBank/DDBJ databases">
        <title>Complete Genome and Methylome Analysis of Psychrotrophic Bacterial Isolates from Antarctic Lake Untersee.</title>
        <authorList>
            <person name="Fomenkov A."/>
            <person name="Akimov V.N."/>
            <person name="Vasilyeva L.V."/>
            <person name="Andersen D."/>
            <person name="Vincze T."/>
            <person name="Roberts R.J."/>
        </authorList>
    </citation>
    <scope>NUCLEOTIDE SEQUENCE [LARGE SCALE GENOMIC DNA]</scope>
    <source>
        <strain evidence="2 3">U14-5</strain>
    </source>
</reference>
<accession>A0A1L7AIX4</accession>
<feature type="transmembrane region" description="Helical" evidence="1">
    <location>
        <begin position="410"/>
        <end position="429"/>
    </location>
</feature>
<dbReference type="EMBL" id="CP015583">
    <property type="protein sequence ID" value="APT58743.1"/>
    <property type="molecule type" value="Genomic_DNA"/>
</dbReference>
<sequence length="479" mass="51945">MFIQPSRSIAARFPGEAGTLARETAASSGVTDSLVATGWALLGASLSWWASAQFAHSFYQMEWINIWFQADQPRVLGNMLDMRGSHRSSVHPIFSILMVPLTNLLLLLGLTPVAAAKALVAGAGGLSAALFYLSMRGLTLSLPIASLLTAGLLASATYLYWFAIVETYPFAALGTSIMLWAVTSWRNRGMLPWALASAATLAITTTNWSFGLAAAFFRLGLRRSIAVSLLAFAMIAGLAMVQRVTFEDAGVFFQPRVLKQESEFLRAERSEFSKAEEARGETPLSVLRSILLYSAVTAHVRVEPVQDGILESVMVRRPDAGASQDWFYQYVKAHVPFIEERVYNILNNQHSPVLDQGWAGLGGMLAWIVLLACGVWGAILHRPGRAAAMAIGAFLLGQIALHLVYGEITFLYAADFFPALLALAAFAFFTPARRLAVVAALAFVILGGISNVTELRSNIAEANSIMQKPLNPILHGNKH</sequence>
<feature type="transmembrane region" description="Helical" evidence="1">
    <location>
        <begin position="386"/>
        <end position="405"/>
    </location>
</feature>
<feature type="transmembrane region" description="Helical" evidence="1">
    <location>
        <begin position="140"/>
        <end position="161"/>
    </location>
</feature>
<evidence type="ECO:0000256" key="1">
    <source>
        <dbReference type="SAM" id="Phobius"/>
    </source>
</evidence>
<dbReference type="STRING" id="257708.RGI145_18165"/>
<dbReference type="KEGG" id="rgi:RGI145_18165"/>
<organism evidence="2 3">
    <name type="scientific">Roseomonas gilardii</name>
    <dbReference type="NCBI Taxonomy" id="257708"/>
    <lineage>
        <taxon>Bacteria</taxon>
        <taxon>Pseudomonadati</taxon>
        <taxon>Pseudomonadota</taxon>
        <taxon>Alphaproteobacteria</taxon>
        <taxon>Acetobacterales</taxon>
        <taxon>Roseomonadaceae</taxon>
        <taxon>Roseomonas</taxon>
    </lineage>
</organism>
<feature type="transmembrane region" description="Helical" evidence="1">
    <location>
        <begin position="358"/>
        <end position="380"/>
    </location>
</feature>
<keyword evidence="1" id="KW-1133">Transmembrane helix</keyword>
<feature type="transmembrane region" description="Helical" evidence="1">
    <location>
        <begin position="195"/>
        <end position="219"/>
    </location>
</feature>
<evidence type="ECO:0000313" key="2">
    <source>
        <dbReference type="EMBL" id="APT58743.1"/>
    </source>
</evidence>
<feature type="transmembrane region" description="Helical" evidence="1">
    <location>
        <begin position="167"/>
        <end position="183"/>
    </location>
</feature>
<name>A0A1L7AIX4_9PROT</name>
<feature type="transmembrane region" description="Helical" evidence="1">
    <location>
        <begin position="435"/>
        <end position="453"/>
    </location>
</feature>
<evidence type="ECO:0000313" key="3">
    <source>
        <dbReference type="Proteomes" id="UP000185494"/>
    </source>
</evidence>
<feature type="transmembrane region" description="Helical" evidence="1">
    <location>
        <begin position="225"/>
        <end position="246"/>
    </location>
</feature>
<proteinExistence type="predicted"/>
<keyword evidence="1" id="KW-0812">Transmembrane</keyword>
<gene>
    <name evidence="2" type="ORF">RGI145_18165</name>
</gene>
<protein>
    <submittedName>
        <fullName evidence="2">Uncharacterized protein</fullName>
    </submittedName>
</protein>
<dbReference type="RefSeq" id="WP_075799497.1">
    <property type="nucleotide sequence ID" value="NZ_CP015583.1"/>
</dbReference>
<dbReference type="Proteomes" id="UP000185494">
    <property type="component" value="Chromosome 1"/>
</dbReference>
<keyword evidence="1" id="KW-0472">Membrane</keyword>
<dbReference type="AlphaFoldDB" id="A0A1L7AIX4"/>
<feature type="transmembrane region" description="Helical" evidence="1">
    <location>
        <begin position="89"/>
        <end position="108"/>
    </location>
</feature>